<proteinExistence type="predicted"/>
<keyword evidence="1" id="KW-0732">Signal</keyword>
<organism evidence="2 3">
    <name type="scientific">Pocillopora meandrina</name>
    <dbReference type="NCBI Taxonomy" id="46732"/>
    <lineage>
        <taxon>Eukaryota</taxon>
        <taxon>Metazoa</taxon>
        <taxon>Cnidaria</taxon>
        <taxon>Anthozoa</taxon>
        <taxon>Hexacorallia</taxon>
        <taxon>Scleractinia</taxon>
        <taxon>Astrocoeniina</taxon>
        <taxon>Pocilloporidae</taxon>
        <taxon>Pocillopora</taxon>
    </lineage>
</organism>
<gene>
    <name evidence="2" type="ORF">PMEA_00017056</name>
</gene>
<protein>
    <submittedName>
        <fullName evidence="2">Uncharacterized protein</fullName>
    </submittedName>
</protein>
<accession>A0AAU9VTS8</accession>
<feature type="chain" id="PRO_5043336676" evidence="1">
    <location>
        <begin position="21"/>
        <end position="92"/>
    </location>
</feature>
<dbReference type="Proteomes" id="UP001159428">
    <property type="component" value="Unassembled WGS sequence"/>
</dbReference>
<sequence>MIKHAIFVYIFVSLMLGSFAHPILRTRLSQDMSGTRQLLEEPGMTKCPHPSDIYFCTFEFLYNEACYEGTEEFKIRCQNFCNGLCRIYGTLS</sequence>
<evidence type="ECO:0000313" key="3">
    <source>
        <dbReference type="Proteomes" id="UP001159428"/>
    </source>
</evidence>
<reference evidence="2 3" key="1">
    <citation type="submission" date="2022-05" db="EMBL/GenBank/DDBJ databases">
        <authorList>
            <consortium name="Genoscope - CEA"/>
            <person name="William W."/>
        </authorList>
    </citation>
    <scope>NUCLEOTIDE SEQUENCE [LARGE SCALE GENOMIC DNA]</scope>
</reference>
<keyword evidence="3" id="KW-1185">Reference proteome</keyword>
<dbReference type="AlphaFoldDB" id="A0AAU9VTS8"/>
<name>A0AAU9VTS8_9CNID</name>
<comment type="caution">
    <text evidence="2">The sequence shown here is derived from an EMBL/GenBank/DDBJ whole genome shotgun (WGS) entry which is preliminary data.</text>
</comment>
<feature type="signal peptide" evidence="1">
    <location>
        <begin position="1"/>
        <end position="20"/>
    </location>
</feature>
<evidence type="ECO:0000256" key="1">
    <source>
        <dbReference type="SAM" id="SignalP"/>
    </source>
</evidence>
<evidence type="ECO:0000313" key="2">
    <source>
        <dbReference type="EMBL" id="CAH3036697.1"/>
    </source>
</evidence>
<dbReference type="EMBL" id="CALNXJ010000003">
    <property type="protein sequence ID" value="CAH3036697.1"/>
    <property type="molecule type" value="Genomic_DNA"/>
</dbReference>